<organism evidence="1 2">
    <name type="scientific">Fluviibacter phosphoraccumulans</name>
    <dbReference type="NCBI Taxonomy" id="1751046"/>
    <lineage>
        <taxon>Bacteria</taxon>
        <taxon>Pseudomonadati</taxon>
        <taxon>Pseudomonadota</taxon>
        <taxon>Betaproteobacteria</taxon>
        <taxon>Rhodocyclales</taxon>
        <taxon>Fluviibacteraceae</taxon>
        <taxon>Fluviibacter</taxon>
    </lineage>
</organism>
<gene>
    <name evidence="1" type="ORF">ICHIAU1_00940</name>
</gene>
<dbReference type="EMBL" id="AP022345">
    <property type="protein sequence ID" value="BBU67811.1"/>
    <property type="molecule type" value="Genomic_DNA"/>
</dbReference>
<dbReference type="SUPFAM" id="SSF54427">
    <property type="entry name" value="NTF2-like"/>
    <property type="match status" value="1"/>
</dbReference>
<dbReference type="RefSeq" id="WP_162049217.1">
    <property type="nucleotide sequence ID" value="NZ_AP019011.1"/>
</dbReference>
<dbReference type="Gene3D" id="3.10.450.50">
    <property type="match status" value="1"/>
</dbReference>
<name>A0A679IE93_9RHOO</name>
<sequence length="163" mass="17951">MSLPLPTAPVPNFATPDEAEQGFYESLTQANLDALMAVWADEDEIVCIDPDGRRAAGHAAIRQGWQSIFSGCHHLEIEVMNVMRWQSGLVAIHLVQESVTLFSVPEELTDPEHPNTLVKRNGITTAMNVYVRGGNGWRLVCHQATAQLASIEERIAATTHTLH</sequence>
<dbReference type="OrthoDB" id="5767026at2"/>
<accession>A0A679IE93</accession>
<dbReference type="Pfam" id="PF13474">
    <property type="entry name" value="SnoaL_3"/>
    <property type="match status" value="1"/>
</dbReference>
<dbReference type="InterPro" id="IPR032710">
    <property type="entry name" value="NTF2-like_dom_sf"/>
</dbReference>
<keyword evidence="2" id="KW-1185">Reference proteome</keyword>
<dbReference type="AlphaFoldDB" id="A0A679IE93"/>
<dbReference type="InterPro" id="IPR037401">
    <property type="entry name" value="SnoaL-like"/>
</dbReference>
<evidence type="ECO:0000313" key="2">
    <source>
        <dbReference type="Proteomes" id="UP000463961"/>
    </source>
</evidence>
<proteinExistence type="predicted"/>
<evidence type="ECO:0000313" key="1">
    <source>
        <dbReference type="EMBL" id="BBU67811.1"/>
    </source>
</evidence>
<reference evidence="2" key="1">
    <citation type="submission" date="2020-01" db="EMBL/GenBank/DDBJ databases">
        <title>Phosphoaccumulans saitamaens gen. nov., sp. nov., a polyphosphate accumulating bacterium isolated from surface river water.</title>
        <authorList>
            <person name="Watanabe K."/>
            <person name="Suda W."/>
        </authorList>
    </citation>
    <scope>NUCLEOTIDE SEQUENCE [LARGE SCALE GENOMIC DNA]</scope>
    <source>
        <strain evidence="2">ICHIAU1</strain>
    </source>
</reference>
<protein>
    <submittedName>
        <fullName evidence="1">Uncharacterized protein</fullName>
    </submittedName>
</protein>
<dbReference type="Proteomes" id="UP000463961">
    <property type="component" value="Chromosome"/>
</dbReference>